<dbReference type="Proteomes" id="UP000005408">
    <property type="component" value="Unassembled WGS sequence"/>
</dbReference>
<dbReference type="PANTHER" id="PTHR22923">
    <property type="entry name" value="CEREBELLIN-RELATED"/>
    <property type="match status" value="1"/>
</dbReference>
<feature type="signal peptide" evidence="4">
    <location>
        <begin position="1"/>
        <end position="19"/>
    </location>
</feature>
<dbReference type="InterPro" id="IPR050822">
    <property type="entry name" value="Cerebellin_Synaptic_Org"/>
</dbReference>
<dbReference type="AlphaFoldDB" id="A0A8W8IFQ9"/>
<dbReference type="EnsemblMetazoa" id="G14042.1">
    <property type="protein sequence ID" value="G14042.1:cds"/>
    <property type="gene ID" value="G14042"/>
</dbReference>
<evidence type="ECO:0000256" key="2">
    <source>
        <dbReference type="ARBA" id="ARBA00022525"/>
    </source>
</evidence>
<dbReference type="InterPro" id="IPR008983">
    <property type="entry name" value="Tumour_necrosis_fac-like_dom"/>
</dbReference>
<organism evidence="6 7">
    <name type="scientific">Magallana gigas</name>
    <name type="common">Pacific oyster</name>
    <name type="synonym">Crassostrea gigas</name>
    <dbReference type="NCBI Taxonomy" id="29159"/>
    <lineage>
        <taxon>Eukaryota</taxon>
        <taxon>Metazoa</taxon>
        <taxon>Spiralia</taxon>
        <taxon>Lophotrochozoa</taxon>
        <taxon>Mollusca</taxon>
        <taxon>Bivalvia</taxon>
        <taxon>Autobranchia</taxon>
        <taxon>Pteriomorphia</taxon>
        <taxon>Ostreida</taxon>
        <taxon>Ostreoidea</taxon>
        <taxon>Ostreidae</taxon>
        <taxon>Magallana</taxon>
    </lineage>
</organism>
<dbReference type="InterPro" id="IPR001073">
    <property type="entry name" value="C1q_dom"/>
</dbReference>
<evidence type="ECO:0000256" key="4">
    <source>
        <dbReference type="SAM" id="SignalP"/>
    </source>
</evidence>
<dbReference type="Gene3D" id="2.60.120.40">
    <property type="match status" value="1"/>
</dbReference>
<evidence type="ECO:0000256" key="1">
    <source>
        <dbReference type="ARBA" id="ARBA00004613"/>
    </source>
</evidence>
<dbReference type="PROSITE" id="PS50871">
    <property type="entry name" value="C1Q"/>
    <property type="match status" value="1"/>
</dbReference>
<keyword evidence="7" id="KW-1185">Reference proteome</keyword>
<protein>
    <recommendedName>
        <fullName evidence="5">C1q domain-containing protein</fullName>
    </recommendedName>
</protein>
<comment type="subcellular location">
    <subcellularLocation>
        <location evidence="1">Secreted</location>
    </subcellularLocation>
</comment>
<accession>A0A8W8IFQ9</accession>
<evidence type="ECO:0000313" key="7">
    <source>
        <dbReference type="Proteomes" id="UP000005408"/>
    </source>
</evidence>
<feature type="chain" id="PRO_5036486077" description="C1q domain-containing protein" evidence="4">
    <location>
        <begin position="20"/>
        <end position="217"/>
    </location>
</feature>
<sequence length="217" mass="23885">MLLILLFALSFGLLDVVFGGNNVQKGMRTKVDLLKLLIYDNTRATVILDSSALKQLIQLSSGSSSTLRKVSFSVGLKSNSLTLGAGQTVKYDTVLTYDGNRYDDRTGVFTCPVAGTYMFDVDSLFTTGIMLHLNVNNITNIRTKKETSTESSDTCHVHYGMVFISGKFVSRMTCEASSFRVIQLIHTENWTASSVYFSTINGDLLLGMMKGERGKVL</sequence>
<evidence type="ECO:0000256" key="3">
    <source>
        <dbReference type="ARBA" id="ARBA00022729"/>
    </source>
</evidence>
<dbReference type="GO" id="GO:0005576">
    <property type="term" value="C:extracellular region"/>
    <property type="evidence" value="ECO:0007669"/>
    <property type="project" value="UniProtKB-SubCell"/>
</dbReference>
<dbReference type="SMART" id="SM00110">
    <property type="entry name" value="C1Q"/>
    <property type="match status" value="1"/>
</dbReference>
<reference evidence="6" key="1">
    <citation type="submission" date="2022-08" db="UniProtKB">
        <authorList>
            <consortium name="EnsemblMetazoa"/>
        </authorList>
    </citation>
    <scope>IDENTIFICATION</scope>
    <source>
        <strain evidence="6">05x7-T-G4-1.051#20</strain>
    </source>
</reference>
<proteinExistence type="predicted"/>
<name>A0A8W8IFQ9_MAGGI</name>
<dbReference type="PANTHER" id="PTHR22923:SF116">
    <property type="entry name" value="C1Q DOMAIN-CONTAINING PROTEIN"/>
    <property type="match status" value="1"/>
</dbReference>
<dbReference type="Pfam" id="PF00386">
    <property type="entry name" value="C1q"/>
    <property type="match status" value="1"/>
</dbReference>
<dbReference type="SUPFAM" id="SSF49842">
    <property type="entry name" value="TNF-like"/>
    <property type="match status" value="1"/>
</dbReference>
<feature type="domain" description="C1q" evidence="5">
    <location>
        <begin position="65"/>
        <end position="211"/>
    </location>
</feature>
<evidence type="ECO:0000259" key="5">
    <source>
        <dbReference type="PROSITE" id="PS50871"/>
    </source>
</evidence>
<keyword evidence="2" id="KW-0964">Secreted</keyword>
<evidence type="ECO:0000313" key="6">
    <source>
        <dbReference type="EnsemblMetazoa" id="G14042.1:cds"/>
    </source>
</evidence>
<keyword evidence="3 4" id="KW-0732">Signal</keyword>